<dbReference type="InterPro" id="IPR041657">
    <property type="entry name" value="HTH_17"/>
</dbReference>
<evidence type="ECO:0000313" key="2">
    <source>
        <dbReference type="EMBL" id="ORB57624.1"/>
    </source>
</evidence>
<keyword evidence="3" id="KW-1185">Reference proteome</keyword>
<dbReference type="Proteomes" id="UP000192534">
    <property type="component" value="Unassembled WGS sequence"/>
</dbReference>
<comment type="caution">
    <text evidence="2">The sequence shown here is derived from an EMBL/GenBank/DDBJ whole genome shotgun (WGS) entry which is preliminary data.</text>
</comment>
<name>A0A1X0J6H6_MYCRH</name>
<evidence type="ECO:0000259" key="1">
    <source>
        <dbReference type="Pfam" id="PF12728"/>
    </source>
</evidence>
<organism evidence="2 3">
    <name type="scientific">Mycolicibacterium rhodesiae</name>
    <name type="common">Mycobacterium rhodesiae</name>
    <dbReference type="NCBI Taxonomy" id="36814"/>
    <lineage>
        <taxon>Bacteria</taxon>
        <taxon>Bacillati</taxon>
        <taxon>Actinomycetota</taxon>
        <taxon>Actinomycetes</taxon>
        <taxon>Mycobacteriales</taxon>
        <taxon>Mycobacteriaceae</taxon>
        <taxon>Mycolicibacterium</taxon>
    </lineage>
</organism>
<dbReference type="Pfam" id="PF12728">
    <property type="entry name" value="HTH_17"/>
    <property type="match status" value="1"/>
</dbReference>
<evidence type="ECO:0000313" key="3">
    <source>
        <dbReference type="Proteomes" id="UP000192534"/>
    </source>
</evidence>
<protein>
    <recommendedName>
        <fullName evidence="1">Helix-turn-helix domain-containing protein</fullName>
    </recommendedName>
</protein>
<feature type="domain" description="Helix-turn-helix" evidence="1">
    <location>
        <begin position="13"/>
        <end position="51"/>
    </location>
</feature>
<accession>A0A1X0J6H6</accession>
<dbReference type="AlphaFoldDB" id="A0A1X0J6H6"/>
<proteinExistence type="predicted"/>
<sequence>MPRLVTFVRCATELSCSTRTVERYVRQGRLKAVRIGPKMLRVERESLLAMIGGA</sequence>
<reference evidence="2 3" key="1">
    <citation type="submission" date="2016-12" db="EMBL/GenBank/DDBJ databases">
        <title>The new phylogeny of genus Mycobacterium.</title>
        <authorList>
            <person name="Tortoli E."/>
            <person name="Trovato A."/>
            <person name="Cirillo D.M."/>
        </authorList>
    </citation>
    <scope>NUCLEOTIDE SEQUENCE [LARGE SCALE GENOMIC DNA]</scope>
    <source>
        <strain evidence="2 3">DSM 44223</strain>
    </source>
</reference>
<dbReference type="EMBL" id="MVIH01000001">
    <property type="protein sequence ID" value="ORB57624.1"/>
    <property type="molecule type" value="Genomic_DNA"/>
</dbReference>
<gene>
    <name evidence="2" type="ORF">BST42_03130</name>
</gene>